<evidence type="ECO:0000313" key="3">
    <source>
        <dbReference type="EMBL" id="ANC60175.1"/>
    </source>
</evidence>
<dbReference type="GO" id="GO:0005615">
    <property type="term" value="C:extracellular space"/>
    <property type="evidence" value="ECO:0007669"/>
    <property type="project" value="TreeGrafter"/>
</dbReference>
<dbReference type="GO" id="GO:0007608">
    <property type="term" value="P:sensory perception of smell"/>
    <property type="evidence" value="ECO:0007669"/>
    <property type="project" value="TreeGrafter"/>
</dbReference>
<keyword evidence="1" id="KW-0732">Signal</keyword>
<protein>
    <submittedName>
        <fullName evidence="3">Odorant-binding protein 9</fullName>
    </submittedName>
</protein>
<evidence type="ECO:0000256" key="2">
    <source>
        <dbReference type="SAM" id="Phobius"/>
    </source>
</evidence>
<keyword evidence="2" id="KW-0472">Membrane</keyword>
<evidence type="ECO:0000256" key="1">
    <source>
        <dbReference type="ARBA" id="ARBA00022729"/>
    </source>
</evidence>
<name>A0A168QJD0_PLUXY</name>
<dbReference type="SUPFAM" id="SSF47565">
    <property type="entry name" value="Insect pheromone/odorant-binding proteins"/>
    <property type="match status" value="1"/>
</dbReference>
<dbReference type="CDD" id="cd23992">
    <property type="entry name" value="PBP_GOBP"/>
    <property type="match status" value="1"/>
</dbReference>
<feature type="transmembrane region" description="Helical" evidence="2">
    <location>
        <begin position="6"/>
        <end position="23"/>
    </location>
</feature>
<gene>
    <name evidence="3" type="primary">OBP9</name>
</gene>
<reference evidence="3" key="1">
    <citation type="journal article" date="2016" name="J Integr Agric">
        <title>Ligand-binding properties of three odorant-binding proteins of the diamondback moth Plutella xylostella.</title>
        <authorList>
            <person name="Zhu J."/>
            <person name="Pelosi P."/>
            <person name="Liu Y."/>
            <person name="Lin K.-J."/>
            <person name="Yuan H.-B."/>
            <person name="Wang G.-R."/>
        </authorList>
    </citation>
    <scope>NUCLEOTIDE SEQUENCE</scope>
</reference>
<dbReference type="SMART" id="SM00708">
    <property type="entry name" value="PhBP"/>
    <property type="match status" value="1"/>
</dbReference>
<organism evidence="3">
    <name type="scientific">Plutella xylostella</name>
    <name type="common">Diamondback moth</name>
    <name type="synonym">Plutella maculipennis</name>
    <dbReference type="NCBI Taxonomy" id="51655"/>
    <lineage>
        <taxon>Eukaryota</taxon>
        <taxon>Metazoa</taxon>
        <taxon>Ecdysozoa</taxon>
        <taxon>Arthropoda</taxon>
        <taxon>Hexapoda</taxon>
        <taxon>Insecta</taxon>
        <taxon>Pterygota</taxon>
        <taxon>Neoptera</taxon>
        <taxon>Endopterygota</taxon>
        <taxon>Lepidoptera</taxon>
        <taxon>Glossata</taxon>
        <taxon>Ditrysia</taxon>
        <taxon>Yponomeutoidea</taxon>
        <taxon>Plutellidae</taxon>
        <taxon>Plutella</taxon>
    </lineage>
</organism>
<keyword evidence="2" id="KW-0812">Transmembrane</keyword>
<dbReference type="Gene3D" id="1.10.238.20">
    <property type="entry name" value="Pheromone/general odorant binding protein domain"/>
    <property type="match status" value="1"/>
</dbReference>
<dbReference type="PANTHER" id="PTHR11857">
    <property type="entry name" value="ODORANT BINDING PROTEIN-RELATED"/>
    <property type="match status" value="1"/>
</dbReference>
<dbReference type="AlphaFoldDB" id="A0A168QJD0"/>
<accession>A0A168QJD0</accession>
<dbReference type="GO" id="GO:0005549">
    <property type="term" value="F:odorant binding"/>
    <property type="evidence" value="ECO:0007669"/>
    <property type="project" value="InterPro"/>
</dbReference>
<sequence length="148" mass="16941">MFPYIFTYVFIGVYFTCTTGTLMKDEERVKFHKTIQSCAQQHPISPEDQGSLVNWRISDTQEVKCFIACIFQGIGMIDEKGRFDAAHVNDITKLMMTEDDPDVLQQTQDITESCKYVNDRHVGDPHETCERAASLFRCAAKWTGKKDS</sequence>
<dbReference type="InterPro" id="IPR006170">
    <property type="entry name" value="PBP/GOBP"/>
</dbReference>
<dbReference type="EMBL" id="KR706377">
    <property type="protein sequence ID" value="ANC60175.1"/>
    <property type="molecule type" value="mRNA"/>
</dbReference>
<dbReference type="Pfam" id="PF01395">
    <property type="entry name" value="PBP_GOBP"/>
    <property type="match status" value="1"/>
</dbReference>
<proteinExistence type="evidence at transcript level"/>
<dbReference type="InterPro" id="IPR036728">
    <property type="entry name" value="PBP_GOBP_sf"/>
</dbReference>
<keyword evidence="2" id="KW-1133">Transmembrane helix</keyword>